<gene>
    <name evidence="4" type="ORF">NQ317_006307</name>
</gene>
<organism evidence="4 5">
    <name type="scientific">Molorchus minor</name>
    <dbReference type="NCBI Taxonomy" id="1323400"/>
    <lineage>
        <taxon>Eukaryota</taxon>
        <taxon>Metazoa</taxon>
        <taxon>Ecdysozoa</taxon>
        <taxon>Arthropoda</taxon>
        <taxon>Hexapoda</taxon>
        <taxon>Insecta</taxon>
        <taxon>Pterygota</taxon>
        <taxon>Neoptera</taxon>
        <taxon>Endopterygota</taxon>
        <taxon>Coleoptera</taxon>
        <taxon>Polyphaga</taxon>
        <taxon>Cucujiformia</taxon>
        <taxon>Chrysomeloidea</taxon>
        <taxon>Cerambycidae</taxon>
        <taxon>Lamiinae</taxon>
        <taxon>Monochamini</taxon>
        <taxon>Molorchus</taxon>
    </lineage>
</organism>
<feature type="non-terminal residue" evidence="4">
    <location>
        <position position="82"/>
    </location>
</feature>
<dbReference type="Proteomes" id="UP001162164">
    <property type="component" value="Unassembled WGS sequence"/>
</dbReference>
<protein>
    <recommendedName>
        <fullName evidence="3">ATPase dynein-related AAA domain-containing protein</fullName>
    </recommendedName>
</protein>
<evidence type="ECO:0000259" key="3">
    <source>
        <dbReference type="Pfam" id="PF07728"/>
    </source>
</evidence>
<evidence type="ECO:0000313" key="5">
    <source>
        <dbReference type="Proteomes" id="UP001162164"/>
    </source>
</evidence>
<dbReference type="InterPro" id="IPR027417">
    <property type="entry name" value="P-loop_NTPase"/>
</dbReference>
<keyword evidence="1" id="KW-0547">Nucleotide-binding</keyword>
<proteinExistence type="predicted"/>
<evidence type="ECO:0000256" key="1">
    <source>
        <dbReference type="ARBA" id="ARBA00022741"/>
    </source>
</evidence>
<dbReference type="PANTHER" id="PTHR48103">
    <property type="entry name" value="MIDASIN-RELATED"/>
    <property type="match status" value="1"/>
</dbReference>
<dbReference type="EMBL" id="JAPWTJ010000777">
    <property type="protein sequence ID" value="KAJ8975701.1"/>
    <property type="molecule type" value="Genomic_DNA"/>
</dbReference>
<reference evidence="4" key="1">
    <citation type="journal article" date="2023" name="Insect Mol. Biol.">
        <title>Genome sequencing provides insights into the evolution of gene families encoding plant cell wall-degrading enzymes in longhorned beetles.</title>
        <authorList>
            <person name="Shin N.R."/>
            <person name="Okamura Y."/>
            <person name="Kirsch R."/>
            <person name="Pauchet Y."/>
        </authorList>
    </citation>
    <scope>NUCLEOTIDE SEQUENCE</scope>
    <source>
        <strain evidence="4">MMC_N1</strain>
    </source>
</reference>
<feature type="domain" description="ATPase dynein-related AAA" evidence="3">
    <location>
        <begin position="44"/>
        <end position="82"/>
    </location>
</feature>
<accession>A0ABQ9JCF2</accession>
<evidence type="ECO:0000313" key="4">
    <source>
        <dbReference type="EMBL" id="KAJ8975701.1"/>
    </source>
</evidence>
<dbReference type="Pfam" id="PF07728">
    <property type="entry name" value="AAA_5"/>
    <property type="match status" value="1"/>
</dbReference>
<name>A0ABQ9JCF2_9CUCU</name>
<sequence>MINENQLKFENIVWTFNMRQLAVMVAKALEFKEPVLLNEDTTRLFEWVDGPLLHAMTNGNVFLADEISLADDSVLERLNSLL</sequence>
<dbReference type="InterPro" id="IPR011704">
    <property type="entry name" value="ATPase_dyneun-rel_AAA"/>
</dbReference>
<dbReference type="PANTHER" id="PTHR48103:SF2">
    <property type="entry name" value="MIDASIN"/>
    <property type="match status" value="1"/>
</dbReference>
<keyword evidence="2" id="KW-0067">ATP-binding</keyword>
<evidence type="ECO:0000256" key="2">
    <source>
        <dbReference type="ARBA" id="ARBA00022840"/>
    </source>
</evidence>
<dbReference type="Gene3D" id="3.40.50.300">
    <property type="entry name" value="P-loop containing nucleotide triphosphate hydrolases"/>
    <property type="match status" value="1"/>
</dbReference>
<keyword evidence="5" id="KW-1185">Reference proteome</keyword>
<comment type="caution">
    <text evidence="4">The sequence shown here is derived from an EMBL/GenBank/DDBJ whole genome shotgun (WGS) entry which is preliminary data.</text>
</comment>